<name>A0A8H3BJ57_9AGAM</name>
<dbReference type="Proteomes" id="UP000663846">
    <property type="component" value="Unassembled WGS sequence"/>
</dbReference>
<organism evidence="1 2">
    <name type="scientific">Rhizoctonia solani</name>
    <dbReference type="NCBI Taxonomy" id="456999"/>
    <lineage>
        <taxon>Eukaryota</taxon>
        <taxon>Fungi</taxon>
        <taxon>Dikarya</taxon>
        <taxon>Basidiomycota</taxon>
        <taxon>Agaricomycotina</taxon>
        <taxon>Agaricomycetes</taxon>
        <taxon>Cantharellales</taxon>
        <taxon>Ceratobasidiaceae</taxon>
        <taxon>Rhizoctonia</taxon>
    </lineage>
</organism>
<evidence type="ECO:0000313" key="2">
    <source>
        <dbReference type="Proteomes" id="UP000663846"/>
    </source>
</evidence>
<evidence type="ECO:0000313" key="1">
    <source>
        <dbReference type="EMBL" id="CAE6457982.1"/>
    </source>
</evidence>
<sequence>MPVNNPVVPQSMFHSQRIADTAACNLTLFDPGEILPILPMLNICNTIPDSSTSVHDPHTNTYHRQDDWVFDSLIMYAHPESDLHPDYSLDRWHNRWSLRIWEHNHRTNQYRIIVIEPTFNPQGQLFGFTMCLEAEEYEARVSKWAVTSYKIRATPYTPPNDHHSRSLYHYEWIVFLNDRVCQEDYMRIMRIDRTGFFLNMVRLFVRIGAANSSDIEELTSMTERTFWINANTIRPSVRPTTVTPSAIFNWR</sequence>
<comment type="caution">
    <text evidence="1">The sequence shown here is derived from an EMBL/GenBank/DDBJ whole genome shotgun (WGS) entry which is preliminary data.</text>
</comment>
<reference evidence="1" key="1">
    <citation type="submission" date="2021-01" db="EMBL/GenBank/DDBJ databases">
        <authorList>
            <person name="Kaushik A."/>
        </authorList>
    </citation>
    <scope>NUCLEOTIDE SEQUENCE</scope>
    <source>
        <strain evidence="1">AG1-1C</strain>
    </source>
</reference>
<gene>
    <name evidence="1" type="ORF">RDB_LOCUS155161</name>
</gene>
<accession>A0A8H3BJ57</accession>
<protein>
    <submittedName>
        <fullName evidence="1">Uncharacterized protein</fullName>
    </submittedName>
</protein>
<proteinExistence type="predicted"/>
<dbReference type="AlphaFoldDB" id="A0A8H3BJ57"/>
<dbReference type="EMBL" id="CAJMWS010000673">
    <property type="protein sequence ID" value="CAE6457982.1"/>
    <property type="molecule type" value="Genomic_DNA"/>
</dbReference>